<proteinExistence type="predicted"/>
<dbReference type="Gene3D" id="1.10.10.60">
    <property type="entry name" value="Homeodomain-like"/>
    <property type="match status" value="1"/>
</dbReference>
<evidence type="ECO:0000259" key="1">
    <source>
        <dbReference type="Pfam" id="PF01590"/>
    </source>
</evidence>
<dbReference type="PRINTS" id="PR01590">
    <property type="entry name" value="HTHFIS"/>
</dbReference>
<dbReference type="GO" id="GO:0043565">
    <property type="term" value="F:sequence-specific DNA binding"/>
    <property type="evidence" value="ECO:0007669"/>
    <property type="project" value="InterPro"/>
</dbReference>
<dbReference type="SUPFAM" id="SSF55781">
    <property type="entry name" value="GAF domain-like"/>
    <property type="match status" value="1"/>
</dbReference>
<name>A0A1G7M4B5_9RHOB</name>
<gene>
    <name evidence="3" type="ORF">SAMN04488117_10589</name>
</gene>
<dbReference type="Pfam" id="PF02954">
    <property type="entry name" value="HTH_8"/>
    <property type="match status" value="1"/>
</dbReference>
<dbReference type="InterPro" id="IPR029016">
    <property type="entry name" value="GAF-like_dom_sf"/>
</dbReference>
<dbReference type="InterPro" id="IPR003018">
    <property type="entry name" value="GAF"/>
</dbReference>
<evidence type="ECO:0000259" key="2">
    <source>
        <dbReference type="Pfam" id="PF02954"/>
    </source>
</evidence>
<organism evidence="3 4">
    <name type="scientific">Celeribacter baekdonensis</name>
    <dbReference type="NCBI Taxonomy" id="875171"/>
    <lineage>
        <taxon>Bacteria</taxon>
        <taxon>Pseudomonadati</taxon>
        <taxon>Pseudomonadota</taxon>
        <taxon>Alphaproteobacteria</taxon>
        <taxon>Rhodobacterales</taxon>
        <taxon>Roseobacteraceae</taxon>
        <taxon>Celeribacter</taxon>
    </lineage>
</organism>
<evidence type="ECO:0000313" key="4">
    <source>
        <dbReference type="Proteomes" id="UP000182284"/>
    </source>
</evidence>
<evidence type="ECO:0000313" key="3">
    <source>
        <dbReference type="EMBL" id="SDF56466.1"/>
    </source>
</evidence>
<dbReference type="Proteomes" id="UP000182284">
    <property type="component" value="Unassembled WGS sequence"/>
</dbReference>
<dbReference type="RefSeq" id="WP_074644695.1">
    <property type="nucleotide sequence ID" value="NZ_FNBL01000005.1"/>
</dbReference>
<dbReference type="AlphaFoldDB" id="A0A1G7M4B5"/>
<sequence>MARINHAEHVISTVESGSVGTRLTASWRRSLKKHGLDPERPVTPRRFSEAEISERRERLGGFMDLASPKLDQLFQMVGNTGCSVMMTDRDGVVLDQRSKDADSDTFQSWGLWTGADWSEESEGTNGIGTCIAEARQITIHRDEHFLSRNTVMSCMDAPIFGPDGELIAALDVSSCRADQTEAYARLISNVVAQTAKQIETDAFRAAFPKARIITAPEDRPDGAVLLAVDHDDLIIGATRAARRAFGLGQGTHIVPTPASDILGRDSTVSALERAERAALKRAIARAGGNVSAAARELGIGRATLYRRMKRLGIGENGEN</sequence>
<feature type="domain" description="DNA binding HTH" evidence="2">
    <location>
        <begin position="271"/>
        <end position="311"/>
    </location>
</feature>
<reference evidence="3 4" key="1">
    <citation type="submission" date="2016-10" db="EMBL/GenBank/DDBJ databases">
        <authorList>
            <person name="de Groot N.N."/>
        </authorList>
    </citation>
    <scope>NUCLEOTIDE SEQUENCE [LARGE SCALE GENOMIC DNA]</scope>
    <source>
        <strain evidence="3 4">DSM 27375</strain>
    </source>
</reference>
<dbReference type="InterPro" id="IPR002197">
    <property type="entry name" value="HTH_Fis"/>
</dbReference>
<dbReference type="SUPFAM" id="SSF46689">
    <property type="entry name" value="Homeodomain-like"/>
    <property type="match status" value="1"/>
</dbReference>
<dbReference type="InterPro" id="IPR009057">
    <property type="entry name" value="Homeodomain-like_sf"/>
</dbReference>
<dbReference type="EMBL" id="FNBL01000005">
    <property type="protein sequence ID" value="SDF56466.1"/>
    <property type="molecule type" value="Genomic_DNA"/>
</dbReference>
<dbReference type="Pfam" id="PF01590">
    <property type="entry name" value="GAF"/>
    <property type="match status" value="1"/>
</dbReference>
<dbReference type="OrthoDB" id="9805953at2"/>
<protein>
    <submittedName>
        <fullName evidence="3">GAF domain-containing protein</fullName>
    </submittedName>
</protein>
<feature type="domain" description="GAF" evidence="1">
    <location>
        <begin position="70"/>
        <end position="197"/>
    </location>
</feature>
<accession>A0A1G7M4B5</accession>
<dbReference type="Gene3D" id="3.30.450.40">
    <property type="match status" value="1"/>
</dbReference>